<reference evidence="2 3" key="1">
    <citation type="submission" date="2018-11" db="EMBL/GenBank/DDBJ databases">
        <title>Chitinophaga lutea sp.nov., isolate from arsenic contaminated soil.</title>
        <authorList>
            <person name="Zong Y."/>
        </authorList>
    </citation>
    <scope>NUCLEOTIDE SEQUENCE [LARGE SCALE GENOMIC DNA]</scope>
    <source>
        <strain evidence="2 3">ZY74</strain>
    </source>
</reference>
<dbReference type="EMBL" id="RPDH01000001">
    <property type="protein sequence ID" value="RPE12607.1"/>
    <property type="molecule type" value="Genomic_DNA"/>
</dbReference>
<dbReference type="AlphaFoldDB" id="A0A3N4Q990"/>
<feature type="chain" id="PRO_5018301454" description="Lipoprotein" evidence="1">
    <location>
        <begin position="22"/>
        <end position="344"/>
    </location>
</feature>
<evidence type="ECO:0000313" key="3">
    <source>
        <dbReference type="Proteomes" id="UP000278351"/>
    </source>
</evidence>
<evidence type="ECO:0000256" key="1">
    <source>
        <dbReference type="SAM" id="SignalP"/>
    </source>
</evidence>
<sequence>MKQNRLIIVVAFLLAFAGACSEPRAVTPAFYFWKQRLQLNATEKEALAATGARKLYVKMFDVSWNAQQRVASPVAVADLREPLADSLELVPVVFLVNEVWQHPDTAWPAQLAQRVSTLLGQLTPQRTIREIQIDCDWSRTTRTAYFAFLRHLRAQPFFAGKQLSATIRLHQVKYLKSNGVPPVDKGLLMCYNMGDLRKWGDHNSILNMETLEAYTGNDRISNYPLSLDLALPLFEWTVLFRNRQYAGLLRNMEQEQLENRTLFQPAGEFLYTVLKDTTLNGYRLRPGEVLRYETSDPVVLRKAAKHLARQRQPYSPTVILYHLDSLTLRKHPTNELEEIFNFLR</sequence>
<name>A0A3N4Q990_9BACT</name>
<evidence type="ECO:0008006" key="4">
    <source>
        <dbReference type="Google" id="ProtNLM"/>
    </source>
</evidence>
<keyword evidence="3" id="KW-1185">Reference proteome</keyword>
<dbReference type="Proteomes" id="UP000278351">
    <property type="component" value="Unassembled WGS sequence"/>
</dbReference>
<protein>
    <recommendedName>
        <fullName evidence="4">Lipoprotein</fullName>
    </recommendedName>
</protein>
<evidence type="ECO:0000313" key="2">
    <source>
        <dbReference type="EMBL" id="RPE12607.1"/>
    </source>
</evidence>
<gene>
    <name evidence="2" type="ORF">EGT74_03395</name>
</gene>
<keyword evidence="1" id="KW-0732">Signal</keyword>
<comment type="caution">
    <text evidence="2">The sequence shown here is derived from an EMBL/GenBank/DDBJ whole genome shotgun (WGS) entry which is preliminary data.</text>
</comment>
<dbReference type="OrthoDB" id="634553at2"/>
<dbReference type="RefSeq" id="WP_123845119.1">
    <property type="nucleotide sequence ID" value="NZ_RPDH01000001.1"/>
</dbReference>
<accession>A0A3N4Q990</accession>
<proteinExistence type="predicted"/>
<dbReference type="PROSITE" id="PS51257">
    <property type="entry name" value="PROKAR_LIPOPROTEIN"/>
    <property type="match status" value="1"/>
</dbReference>
<feature type="signal peptide" evidence="1">
    <location>
        <begin position="1"/>
        <end position="21"/>
    </location>
</feature>
<organism evidence="2 3">
    <name type="scientific">Chitinophaga lutea</name>
    <dbReference type="NCBI Taxonomy" id="2488634"/>
    <lineage>
        <taxon>Bacteria</taxon>
        <taxon>Pseudomonadati</taxon>
        <taxon>Bacteroidota</taxon>
        <taxon>Chitinophagia</taxon>
        <taxon>Chitinophagales</taxon>
        <taxon>Chitinophagaceae</taxon>
        <taxon>Chitinophaga</taxon>
    </lineage>
</organism>